<dbReference type="STRING" id="1423720.FC67_GL000296"/>
<sequence>MLKFGKKRSFRPLIISLVLGLFLGLAFNDIFSPSIGFIFGVSFFLLVFLGYYWRTSAILFNYWEVDDKSIRYKDMSLNNCLLMMTIPSLIELKSFSKDSIESITIHGNLENVKSAPFALLYNGALGIFSGSVAMAQNQASLAVTLKNGQKINLDFSRDLIYNKKETLEKLDKLFDSLDSNVKIYNRSNSHSPKLSY</sequence>
<keyword evidence="1" id="KW-0812">Transmembrane</keyword>
<dbReference type="RefSeq" id="WP_057738072.1">
    <property type="nucleotide sequence ID" value="NZ_AZDQ01000008.1"/>
</dbReference>
<evidence type="ECO:0000313" key="2">
    <source>
        <dbReference type="EMBL" id="AUI72236.1"/>
    </source>
</evidence>
<feature type="transmembrane region" description="Helical" evidence="1">
    <location>
        <begin position="34"/>
        <end position="53"/>
    </location>
</feature>
<dbReference type="OrthoDB" id="2325163at2"/>
<organism evidence="2 3">
    <name type="scientific">Companilactobacillus alimentarius DSM 20249</name>
    <dbReference type="NCBI Taxonomy" id="1423720"/>
    <lineage>
        <taxon>Bacteria</taxon>
        <taxon>Bacillati</taxon>
        <taxon>Bacillota</taxon>
        <taxon>Bacilli</taxon>
        <taxon>Lactobacillales</taxon>
        <taxon>Lactobacillaceae</taxon>
        <taxon>Companilactobacillus</taxon>
    </lineage>
</organism>
<protein>
    <submittedName>
        <fullName evidence="2">Uncharacterized protein</fullName>
    </submittedName>
</protein>
<feature type="transmembrane region" description="Helical" evidence="1">
    <location>
        <begin position="12"/>
        <end position="28"/>
    </location>
</feature>
<keyword evidence="1" id="KW-0472">Membrane</keyword>
<reference evidence="2 3" key="1">
    <citation type="submission" date="2016-12" db="EMBL/GenBank/DDBJ databases">
        <title>The whole genome sequencing and assembly of Lactobacillus alimentarius DSM 20249T strain.</title>
        <authorList>
            <person name="Lee Y.-J."/>
            <person name="Yi H."/>
            <person name="Bahn Y.-S."/>
            <person name="Kim J.F."/>
            <person name="Lee D.-W."/>
        </authorList>
    </citation>
    <scope>NUCLEOTIDE SEQUENCE [LARGE SCALE GENOMIC DNA]</scope>
    <source>
        <strain evidence="2 3">DSM 20249</strain>
    </source>
</reference>
<accession>A0A2K9HKA4</accession>
<gene>
    <name evidence="2" type="ORF">LA20249_08600</name>
</gene>
<dbReference type="Proteomes" id="UP000234653">
    <property type="component" value="Chromosome"/>
</dbReference>
<dbReference type="AlphaFoldDB" id="A0A2K9HKA4"/>
<dbReference type="KEGG" id="lali:LA20249_08600"/>
<evidence type="ECO:0000256" key="1">
    <source>
        <dbReference type="SAM" id="Phobius"/>
    </source>
</evidence>
<keyword evidence="1" id="KW-1133">Transmembrane helix</keyword>
<dbReference type="EMBL" id="CP018867">
    <property type="protein sequence ID" value="AUI72236.1"/>
    <property type="molecule type" value="Genomic_DNA"/>
</dbReference>
<keyword evidence="3" id="KW-1185">Reference proteome</keyword>
<proteinExistence type="predicted"/>
<name>A0A2K9HKA4_9LACO</name>
<evidence type="ECO:0000313" key="3">
    <source>
        <dbReference type="Proteomes" id="UP000234653"/>
    </source>
</evidence>